<protein>
    <submittedName>
        <fullName evidence="2">Uncharacterized protein</fullName>
    </submittedName>
</protein>
<feature type="region of interest" description="Disordered" evidence="1">
    <location>
        <begin position="11"/>
        <end position="39"/>
    </location>
</feature>
<reference evidence="2" key="1">
    <citation type="submission" date="2008-12" db="EMBL/GenBank/DDBJ databases">
        <title>Complete sequence of Chloroflexus aggregans DSM 9485.</title>
        <authorList>
            <consortium name="US DOE Joint Genome Institute"/>
            <person name="Lucas S."/>
            <person name="Copeland A."/>
            <person name="Lapidus A."/>
            <person name="Glavina del Rio T."/>
            <person name="Dalin E."/>
            <person name="Tice H."/>
            <person name="Pitluck S."/>
            <person name="Foster B."/>
            <person name="Larimer F."/>
            <person name="Land M."/>
            <person name="Hauser L."/>
            <person name="Kyrpides N."/>
            <person name="Mikhailova N."/>
            <person name="Bryant D."/>
            <person name="Richardson P."/>
        </authorList>
    </citation>
    <scope>NUCLEOTIDE SEQUENCE</scope>
    <source>
        <strain evidence="2">DSM 9485</strain>
    </source>
</reference>
<proteinExistence type="predicted"/>
<dbReference type="AlphaFoldDB" id="B8GBB5"/>
<dbReference type="KEGG" id="cag:Cagg_1848"/>
<evidence type="ECO:0000256" key="1">
    <source>
        <dbReference type="SAM" id="MobiDB-lite"/>
    </source>
</evidence>
<name>B8GBB5_CHLAD</name>
<dbReference type="EMBL" id="CP001337">
    <property type="protein sequence ID" value="ACL24743.1"/>
    <property type="molecule type" value="Genomic_DNA"/>
</dbReference>
<organism evidence="2 3">
    <name type="scientific">Chloroflexus aggregans (strain MD-66 / DSM 9485)</name>
    <dbReference type="NCBI Taxonomy" id="326427"/>
    <lineage>
        <taxon>Bacteria</taxon>
        <taxon>Bacillati</taxon>
        <taxon>Chloroflexota</taxon>
        <taxon>Chloroflexia</taxon>
        <taxon>Chloroflexales</taxon>
        <taxon>Chloroflexineae</taxon>
        <taxon>Chloroflexaceae</taxon>
        <taxon>Chloroflexus</taxon>
    </lineage>
</organism>
<evidence type="ECO:0000313" key="2">
    <source>
        <dbReference type="EMBL" id="ACL24743.1"/>
    </source>
</evidence>
<feature type="compositionally biased region" description="Gly residues" evidence="1">
    <location>
        <begin position="30"/>
        <end position="39"/>
    </location>
</feature>
<dbReference type="Proteomes" id="UP000002508">
    <property type="component" value="Chromosome"/>
</dbReference>
<dbReference type="HOGENOM" id="CLU_3306840_0_0_0"/>
<evidence type="ECO:0000313" key="3">
    <source>
        <dbReference type="Proteomes" id="UP000002508"/>
    </source>
</evidence>
<keyword evidence="3" id="KW-1185">Reference proteome</keyword>
<sequence>MPMAAIARVSGLGGARLPHGRGEVGEFGTPHGGKGIPIR</sequence>
<gene>
    <name evidence="2" type="ordered locus">Cagg_1848</name>
</gene>
<accession>B8GBB5</accession>